<proteinExistence type="predicted"/>
<gene>
    <name evidence="8" type="ORF">MUY34_09770</name>
</gene>
<dbReference type="PRINTS" id="PR00169">
    <property type="entry name" value="KCHANNEL"/>
</dbReference>
<reference evidence="8" key="1">
    <citation type="submission" date="2022-04" db="EMBL/GenBank/DDBJ databases">
        <authorList>
            <person name="Ren T."/>
        </authorList>
    </citation>
    <scope>NUCLEOTIDE SEQUENCE</scope>
    <source>
        <strain evidence="8">F63249</strain>
    </source>
</reference>
<evidence type="ECO:0000313" key="8">
    <source>
        <dbReference type="EMBL" id="MCK8480911.1"/>
    </source>
</evidence>
<evidence type="ECO:0000313" key="9">
    <source>
        <dbReference type="Proteomes" id="UP001203687"/>
    </source>
</evidence>
<dbReference type="PANTHER" id="PTHR43833">
    <property type="entry name" value="POTASSIUM CHANNEL PROTEIN 2-RELATED-RELATED"/>
    <property type="match status" value="1"/>
</dbReference>
<dbReference type="EMBL" id="JALPQF010000008">
    <property type="protein sequence ID" value="MCK8480911.1"/>
    <property type="molecule type" value="Genomic_DNA"/>
</dbReference>
<evidence type="ECO:0000256" key="5">
    <source>
        <dbReference type="ARBA" id="ARBA00029579"/>
    </source>
</evidence>
<accession>A0ABT0H975</accession>
<keyword evidence="4 6" id="KW-0472">Membrane</keyword>
<keyword evidence="3 6" id="KW-1133">Transmembrane helix</keyword>
<dbReference type="InterPro" id="IPR036291">
    <property type="entry name" value="NAD(P)-bd_dom_sf"/>
</dbReference>
<dbReference type="Gene3D" id="1.20.120.350">
    <property type="entry name" value="Voltage-gated potassium channels. Chain C"/>
    <property type="match status" value="1"/>
</dbReference>
<name>A0ABT0H975_9FLAO</name>
<feature type="domain" description="RCK N-terminal" evidence="7">
    <location>
        <begin position="249"/>
        <end position="374"/>
    </location>
</feature>
<comment type="subcellular location">
    <subcellularLocation>
        <location evidence="1">Membrane</location>
        <topology evidence="1">Multi-pass membrane protein</topology>
    </subcellularLocation>
</comment>
<evidence type="ECO:0000256" key="2">
    <source>
        <dbReference type="ARBA" id="ARBA00022692"/>
    </source>
</evidence>
<evidence type="ECO:0000256" key="3">
    <source>
        <dbReference type="ARBA" id="ARBA00022989"/>
    </source>
</evidence>
<dbReference type="RefSeq" id="WP_248412923.1">
    <property type="nucleotide sequence ID" value="NZ_JALPQF010000008.1"/>
</dbReference>
<feature type="transmembrane region" description="Helical" evidence="6">
    <location>
        <begin position="149"/>
        <end position="169"/>
    </location>
</feature>
<dbReference type="Proteomes" id="UP001203687">
    <property type="component" value="Unassembled WGS sequence"/>
</dbReference>
<evidence type="ECO:0000256" key="1">
    <source>
        <dbReference type="ARBA" id="ARBA00004141"/>
    </source>
</evidence>
<dbReference type="InterPro" id="IPR005821">
    <property type="entry name" value="Ion_trans_dom"/>
</dbReference>
<dbReference type="PANTHER" id="PTHR43833:SF9">
    <property type="entry name" value="POTASSIUM CHANNEL PROTEIN YUGO-RELATED"/>
    <property type="match status" value="1"/>
</dbReference>
<feature type="transmembrane region" description="Helical" evidence="6">
    <location>
        <begin position="207"/>
        <end position="228"/>
    </location>
</feature>
<dbReference type="InterPro" id="IPR003148">
    <property type="entry name" value="RCK_N"/>
</dbReference>
<evidence type="ECO:0000256" key="4">
    <source>
        <dbReference type="ARBA" id="ARBA00023136"/>
    </source>
</evidence>
<sequence>MVDDSPNPKKYVFDIALALIILLSIALIFLQNEKGQLTGVLKTFDESIIIFFIVEYIARFYIATNFRKDISNKGLLFALRRKLKWIFKISSLIDLLALIPSLNFFRAFRTLRFLRLFRLIRLFRVFKIFRDIDKLNIILQGMKEQNRIFYVFFFLTISLLTLLSFVIFISEGGKTNTDFATFSDTFWYTLKTIELVDDTPKSFIGRFFTMILLVFNLAIFGFFISLFLTKIQTVMNAITSGKITSLNLKNHIVICGYTKSSKNVIEDLLKDVKNYNNIVLISCKEVEEISGVIYVNADFTDYSALRKVNIKSAKFAVVFAESREHDTIRDTDLRTVMTIFHIEKEAPNVHTIAEINDEINAEIIKDKMKGDEILYKELIDSKIITTCINNPNISDMFYDLFGNDNDRIKTIDFESLKMNNKATVKLVKHFFVERGEIFLGLIDNNKQSIISPKNDLVVDASYRVIYLS</sequence>
<organism evidence="8 9">
    <name type="scientific">Psychroserpens algicola</name>
    <dbReference type="NCBI Taxonomy" id="1719034"/>
    <lineage>
        <taxon>Bacteria</taxon>
        <taxon>Pseudomonadati</taxon>
        <taxon>Bacteroidota</taxon>
        <taxon>Flavobacteriia</taxon>
        <taxon>Flavobacteriales</taxon>
        <taxon>Flavobacteriaceae</taxon>
        <taxon>Psychroserpens</taxon>
    </lineage>
</organism>
<dbReference type="Gene3D" id="3.40.50.720">
    <property type="entry name" value="NAD(P)-binding Rossmann-like Domain"/>
    <property type="match status" value="1"/>
</dbReference>
<dbReference type="Pfam" id="PF00520">
    <property type="entry name" value="Ion_trans"/>
    <property type="match status" value="1"/>
</dbReference>
<dbReference type="SUPFAM" id="SSF51735">
    <property type="entry name" value="NAD(P)-binding Rossmann-fold domains"/>
    <property type="match status" value="1"/>
</dbReference>
<protein>
    <recommendedName>
        <fullName evidence="5">BK channel</fullName>
    </recommendedName>
</protein>
<dbReference type="PROSITE" id="PS51201">
    <property type="entry name" value="RCK_N"/>
    <property type="match status" value="1"/>
</dbReference>
<comment type="caution">
    <text evidence="8">The sequence shown here is derived from an EMBL/GenBank/DDBJ whole genome shotgun (WGS) entry which is preliminary data.</text>
</comment>
<keyword evidence="2 6" id="KW-0812">Transmembrane</keyword>
<dbReference type="InterPro" id="IPR027359">
    <property type="entry name" value="Volt_channel_dom_sf"/>
</dbReference>
<evidence type="ECO:0000259" key="7">
    <source>
        <dbReference type="PROSITE" id="PS51201"/>
    </source>
</evidence>
<dbReference type="Gene3D" id="1.10.287.70">
    <property type="match status" value="1"/>
</dbReference>
<feature type="transmembrane region" description="Helical" evidence="6">
    <location>
        <begin position="12"/>
        <end position="31"/>
    </location>
</feature>
<keyword evidence="9" id="KW-1185">Reference proteome</keyword>
<dbReference type="SUPFAM" id="SSF81324">
    <property type="entry name" value="Voltage-gated potassium channels"/>
    <property type="match status" value="1"/>
</dbReference>
<feature type="transmembrane region" description="Helical" evidence="6">
    <location>
        <begin position="47"/>
        <end position="64"/>
    </location>
</feature>
<dbReference type="Pfam" id="PF02254">
    <property type="entry name" value="TrkA_N"/>
    <property type="match status" value="1"/>
</dbReference>
<dbReference type="InterPro" id="IPR050721">
    <property type="entry name" value="Trk_Ktr_HKT_K-transport"/>
</dbReference>
<evidence type="ECO:0000256" key="6">
    <source>
        <dbReference type="SAM" id="Phobius"/>
    </source>
</evidence>